<keyword evidence="2" id="KW-0812">Transmembrane</keyword>
<accession>A0A6V7PNA3</accession>
<feature type="domain" description="Receptor ligand binding region" evidence="5">
    <location>
        <begin position="18"/>
        <end position="79"/>
    </location>
</feature>
<dbReference type="SUPFAM" id="SSF53822">
    <property type="entry name" value="Periplasmic binding protein-like I"/>
    <property type="match status" value="1"/>
</dbReference>
<dbReference type="PANTHER" id="PTHR34836">
    <property type="entry name" value="OS06G0188250 PROTEIN"/>
    <property type="match status" value="1"/>
</dbReference>
<dbReference type="InterPro" id="IPR001828">
    <property type="entry name" value="ANF_lig-bd_rcpt"/>
</dbReference>
<dbReference type="PANTHER" id="PTHR34836:SF7">
    <property type="entry name" value="RECEPTOR LIGAND BINDING REGION DOMAIN-CONTAINING PROTEIN"/>
    <property type="match status" value="1"/>
</dbReference>
<organism evidence="6">
    <name type="scientific">Ananas comosus var. bracteatus</name>
    <name type="common">red pineapple</name>
    <dbReference type="NCBI Taxonomy" id="296719"/>
    <lineage>
        <taxon>Eukaryota</taxon>
        <taxon>Viridiplantae</taxon>
        <taxon>Streptophyta</taxon>
        <taxon>Embryophyta</taxon>
        <taxon>Tracheophyta</taxon>
        <taxon>Spermatophyta</taxon>
        <taxon>Magnoliopsida</taxon>
        <taxon>Liliopsida</taxon>
        <taxon>Poales</taxon>
        <taxon>Bromeliaceae</taxon>
        <taxon>Bromelioideae</taxon>
        <taxon>Ananas</taxon>
    </lineage>
</organism>
<proteinExistence type="predicted"/>
<dbReference type="InterPro" id="IPR015683">
    <property type="entry name" value="Ionotropic_Glu_rcpt"/>
</dbReference>
<dbReference type="EMBL" id="LR862149">
    <property type="protein sequence ID" value="CAD1832128.1"/>
    <property type="molecule type" value="Genomic_DNA"/>
</dbReference>
<gene>
    <name evidence="6" type="ORF">CB5_LOCUS15339</name>
</gene>
<dbReference type="Pfam" id="PF01094">
    <property type="entry name" value="ANF_receptor"/>
    <property type="match status" value="1"/>
</dbReference>
<dbReference type="InterPro" id="IPR028082">
    <property type="entry name" value="Peripla_BP_I"/>
</dbReference>
<dbReference type="Gene3D" id="3.40.50.2300">
    <property type="match status" value="1"/>
</dbReference>
<evidence type="ECO:0000256" key="1">
    <source>
        <dbReference type="ARBA" id="ARBA00004370"/>
    </source>
</evidence>
<keyword evidence="4" id="KW-0472">Membrane</keyword>
<protein>
    <recommendedName>
        <fullName evidence="5">Receptor ligand binding region domain-containing protein</fullName>
    </recommendedName>
</protein>
<evidence type="ECO:0000256" key="3">
    <source>
        <dbReference type="ARBA" id="ARBA00022989"/>
    </source>
</evidence>
<dbReference type="GO" id="GO:0016020">
    <property type="term" value="C:membrane"/>
    <property type="evidence" value="ECO:0007669"/>
    <property type="project" value="UniProtKB-SubCell"/>
</dbReference>
<sequence length="124" mass="13450">MAVLTQDTNCSGFLGTIEDADAINYLLVQVNLMESRVYVVHVNPDSGLTVFSQAKRLGMMAAGYVWMATDWLASVLDSSAWLILIHESYTGINSGRRIRGSINNASSTSETADLSLSADTLEMI</sequence>
<evidence type="ECO:0000256" key="2">
    <source>
        <dbReference type="ARBA" id="ARBA00022692"/>
    </source>
</evidence>
<evidence type="ECO:0000259" key="5">
    <source>
        <dbReference type="Pfam" id="PF01094"/>
    </source>
</evidence>
<evidence type="ECO:0000313" key="6">
    <source>
        <dbReference type="EMBL" id="CAD1832128.1"/>
    </source>
</evidence>
<name>A0A6V7PNA3_ANACO</name>
<evidence type="ECO:0000256" key="4">
    <source>
        <dbReference type="ARBA" id="ARBA00023136"/>
    </source>
</evidence>
<comment type="subcellular location">
    <subcellularLocation>
        <location evidence="1">Membrane</location>
    </subcellularLocation>
</comment>
<dbReference type="AlphaFoldDB" id="A0A6V7PNA3"/>
<keyword evidence="3" id="KW-1133">Transmembrane helix</keyword>
<reference evidence="6" key="1">
    <citation type="submission" date="2020-07" db="EMBL/GenBank/DDBJ databases">
        <authorList>
            <person name="Lin J."/>
        </authorList>
    </citation>
    <scope>NUCLEOTIDE SEQUENCE</scope>
</reference>